<dbReference type="PANTHER" id="PTHR34544:SF3">
    <property type="entry name" value="OS07G0155200 PROTEIN"/>
    <property type="match status" value="1"/>
</dbReference>
<name>A0AAP0EG52_9MAGN</name>
<accession>A0AAP0EG52</accession>
<comment type="caution">
    <text evidence="2">The sequence shown here is derived from an EMBL/GenBank/DDBJ whole genome shotgun (WGS) entry which is preliminary data.</text>
</comment>
<evidence type="ECO:0000259" key="1">
    <source>
        <dbReference type="Pfam" id="PF25498"/>
    </source>
</evidence>
<dbReference type="PANTHER" id="PTHR34544">
    <property type="entry name" value="OSJNBA0006B20.18 PROTEIN"/>
    <property type="match status" value="1"/>
</dbReference>
<dbReference type="InterPro" id="IPR057234">
    <property type="entry name" value="DUF7912"/>
</dbReference>
<dbReference type="EMBL" id="JBBNAE010000010">
    <property type="protein sequence ID" value="KAK9090997.1"/>
    <property type="molecule type" value="Genomic_DNA"/>
</dbReference>
<dbReference type="Pfam" id="PF25498">
    <property type="entry name" value="DUF7912"/>
    <property type="match status" value="1"/>
</dbReference>
<gene>
    <name evidence="2" type="ORF">Sjap_024174</name>
</gene>
<protein>
    <recommendedName>
        <fullName evidence="1">DUF7912 domain-containing protein</fullName>
    </recommendedName>
</protein>
<proteinExistence type="predicted"/>
<dbReference type="Proteomes" id="UP001417504">
    <property type="component" value="Unassembled WGS sequence"/>
</dbReference>
<evidence type="ECO:0000313" key="2">
    <source>
        <dbReference type="EMBL" id="KAK9090997.1"/>
    </source>
</evidence>
<feature type="domain" description="DUF7912" evidence="1">
    <location>
        <begin position="37"/>
        <end position="74"/>
    </location>
</feature>
<sequence>MDNFKFFYKKIMEEVGESVDMPSDLTHEISSPGAERLLKVPDDLERFKEIPMRLCNVEINEGPGRTEKHGVFLLD</sequence>
<evidence type="ECO:0000313" key="3">
    <source>
        <dbReference type="Proteomes" id="UP001417504"/>
    </source>
</evidence>
<keyword evidence="3" id="KW-1185">Reference proteome</keyword>
<dbReference type="AlphaFoldDB" id="A0AAP0EG52"/>
<organism evidence="2 3">
    <name type="scientific">Stephania japonica</name>
    <dbReference type="NCBI Taxonomy" id="461633"/>
    <lineage>
        <taxon>Eukaryota</taxon>
        <taxon>Viridiplantae</taxon>
        <taxon>Streptophyta</taxon>
        <taxon>Embryophyta</taxon>
        <taxon>Tracheophyta</taxon>
        <taxon>Spermatophyta</taxon>
        <taxon>Magnoliopsida</taxon>
        <taxon>Ranunculales</taxon>
        <taxon>Menispermaceae</taxon>
        <taxon>Menispermoideae</taxon>
        <taxon>Cissampelideae</taxon>
        <taxon>Stephania</taxon>
    </lineage>
</organism>
<reference evidence="2 3" key="1">
    <citation type="submission" date="2024-01" db="EMBL/GenBank/DDBJ databases">
        <title>Genome assemblies of Stephania.</title>
        <authorList>
            <person name="Yang L."/>
        </authorList>
    </citation>
    <scope>NUCLEOTIDE SEQUENCE [LARGE SCALE GENOMIC DNA]</scope>
    <source>
        <strain evidence="2">QJT</strain>
        <tissue evidence="2">Leaf</tissue>
    </source>
</reference>